<protein>
    <recommendedName>
        <fullName evidence="4">Fungal lipase-like domain-containing protein</fullName>
    </recommendedName>
</protein>
<gene>
    <name evidence="2" type="ORF">IV203_030514</name>
</gene>
<accession>A0A9K3LW45</accession>
<feature type="chain" id="PRO_5039896162" description="Fungal lipase-like domain-containing protein" evidence="1">
    <location>
        <begin position="28"/>
        <end position="312"/>
    </location>
</feature>
<dbReference type="AlphaFoldDB" id="A0A9K3LW45"/>
<name>A0A9K3LW45_9STRA</name>
<dbReference type="EMBL" id="JAGRRH010000006">
    <property type="protein sequence ID" value="KAG7367771.1"/>
    <property type="molecule type" value="Genomic_DNA"/>
</dbReference>
<evidence type="ECO:0008006" key="4">
    <source>
        <dbReference type="Google" id="ProtNLM"/>
    </source>
</evidence>
<reference evidence="2" key="2">
    <citation type="submission" date="2021-04" db="EMBL/GenBank/DDBJ databases">
        <authorList>
            <person name="Podell S."/>
        </authorList>
    </citation>
    <scope>NUCLEOTIDE SEQUENCE</scope>
    <source>
        <strain evidence="2">Hildebrandi</strain>
    </source>
</reference>
<evidence type="ECO:0000313" key="2">
    <source>
        <dbReference type="EMBL" id="KAG7367771.1"/>
    </source>
</evidence>
<evidence type="ECO:0000313" key="3">
    <source>
        <dbReference type="Proteomes" id="UP000693970"/>
    </source>
</evidence>
<comment type="caution">
    <text evidence="2">The sequence shown here is derived from an EMBL/GenBank/DDBJ whole genome shotgun (WGS) entry which is preliminary data.</text>
</comment>
<reference evidence="2" key="1">
    <citation type="journal article" date="2021" name="Sci. Rep.">
        <title>Diploid genomic architecture of Nitzschia inconspicua, an elite biomass production diatom.</title>
        <authorList>
            <person name="Oliver A."/>
            <person name="Podell S."/>
            <person name="Pinowska A."/>
            <person name="Traller J.C."/>
            <person name="Smith S.R."/>
            <person name="McClure R."/>
            <person name="Beliaev A."/>
            <person name="Bohutskyi P."/>
            <person name="Hill E.A."/>
            <person name="Rabines A."/>
            <person name="Zheng H."/>
            <person name="Allen L.Z."/>
            <person name="Kuo A."/>
            <person name="Grigoriev I.V."/>
            <person name="Allen A.E."/>
            <person name="Hazlebeck D."/>
            <person name="Allen E.E."/>
        </authorList>
    </citation>
    <scope>NUCLEOTIDE SEQUENCE</scope>
    <source>
        <strain evidence="2">Hildebrandi</strain>
    </source>
</reference>
<keyword evidence="1" id="KW-0732">Signal</keyword>
<proteinExistence type="predicted"/>
<dbReference type="Proteomes" id="UP000693970">
    <property type="component" value="Unassembled WGS sequence"/>
</dbReference>
<organism evidence="2 3">
    <name type="scientific">Nitzschia inconspicua</name>
    <dbReference type="NCBI Taxonomy" id="303405"/>
    <lineage>
        <taxon>Eukaryota</taxon>
        <taxon>Sar</taxon>
        <taxon>Stramenopiles</taxon>
        <taxon>Ochrophyta</taxon>
        <taxon>Bacillariophyta</taxon>
        <taxon>Bacillariophyceae</taxon>
        <taxon>Bacillariophycidae</taxon>
        <taxon>Bacillariales</taxon>
        <taxon>Bacillariaceae</taxon>
        <taxon>Nitzschia</taxon>
    </lineage>
</organism>
<sequence length="312" mass="34999">MHLDGVSAWSLVVLPFLLSCLVASATASTTTTRLTWVNGIGYSEEHMALEAPQLSQLFGGTPIDFYHNPTAMVSDNDVTGYYRDLTQAGTQKLGRITKEVNGLVHHLRTALASVGKNGRVIHLAHSQGVLVTALACKQLLPKEMEQIEVLAFGGAAAIRSTPQTPFARCVNYYSVNDPLLFVVPEAEQALRSGLVAMDKEFCFLAPRIGDPIADHHLLGPTYREALSYEGKRYQQLYQQRLSYRITRSLFLCTMGFVKMMLDGCWQLLSLLKRWLKIVWQQVFVVFFPEPWMLLLQRKRLDDDVTTIVPLPV</sequence>
<keyword evidence="3" id="KW-1185">Reference proteome</keyword>
<dbReference type="OrthoDB" id="202545at2759"/>
<evidence type="ECO:0000256" key="1">
    <source>
        <dbReference type="SAM" id="SignalP"/>
    </source>
</evidence>
<feature type="signal peptide" evidence="1">
    <location>
        <begin position="1"/>
        <end position="27"/>
    </location>
</feature>